<accession>A0AA89AQG1</accession>
<proteinExistence type="inferred from homology"/>
<dbReference type="GO" id="GO:0008017">
    <property type="term" value="F:microtubule binding"/>
    <property type="evidence" value="ECO:0007669"/>
    <property type="project" value="InterPro"/>
</dbReference>
<feature type="compositionally biased region" description="Low complexity" evidence="15">
    <location>
        <begin position="25"/>
        <end position="39"/>
    </location>
</feature>
<dbReference type="FunFam" id="3.40.850.10:FF:000036">
    <property type="entry name" value="Kinesin-like protein"/>
    <property type="match status" value="1"/>
</dbReference>
<dbReference type="GO" id="GO:0005524">
    <property type="term" value="F:ATP binding"/>
    <property type="evidence" value="ECO:0007669"/>
    <property type="project" value="UniProtKB-UniRule"/>
</dbReference>
<keyword evidence="5" id="KW-0677">Repeat</keyword>
<comment type="subunit">
    <text evidence="11">Interacts (via C-terminus) with NEK5.</text>
</comment>
<dbReference type="PANTHER" id="PTHR47970:SF30">
    <property type="entry name" value="KINESIN-LIKE PROTEIN"/>
    <property type="match status" value="1"/>
</dbReference>
<name>A0AA89AQG1_9ASTE</name>
<evidence type="ECO:0000313" key="18">
    <source>
        <dbReference type="Proteomes" id="UP001188597"/>
    </source>
</evidence>
<evidence type="ECO:0000256" key="7">
    <source>
        <dbReference type="ARBA" id="ARBA00022840"/>
    </source>
</evidence>
<evidence type="ECO:0000256" key="5">
    <source>
        <dbReference type="ARBA" id="ARBA00022737"/>
    </source>
</evidence>
<dbReference type="Gene3D" id="1.25.10.10">
    <property type="entry name" value="Leucine-rich Repeat Variant"/>
    <property type="match status" value="1"/>
</dbReference>
<dbReference type="InterPro" id="IPR019821">
    <property type="entry name" value="Kinesin_motor_CS"/>
</dbReference>
<evidence type="ECO:0000256" key="2">
    <source>
        <dbReference type="ARBA" id="ARBA00010103"/>
    </source>
</evidence>
<keyword evidence="4" id="KW-0493">Microtubule</keyword>
<evidence type="ECO:0000256" key="11">
    <source>
        <dbReference type="ARBA" id="ARBA00063975"/>
    </source>
</evidence>
<feature type="domain" description="Kinesin motor" evidence="16">
    <location>
        <begin position="77"/>
        <end position="420"/>
    </location>
</feature>
<feature type="region of interest" description="Disordered" evidence="15">
    <location>
        <begin position="21"/>
        <end position="56"/>
    </location>
</feature>
<gene>
    <name evidence="17" type="ORF">RJ639_010429</name>
</gene>
<feature type="repeat" description="ARM" evidence="12">
    <location>
        <begin position="736"/>
        <end position="779"/>
    </location>
</feature>
<dbReference type="Pfam" id="PF00514">
    <property type="entry name" value="Arm"/>
    <property type="match status" value="1"/>
</dbReference>
<evidence type="ECO:0000256" key="15">
    <source>
        <dbReference type="SAM" id="MobiDB-lite"/>
    </source>
</evidence>
<evidence type="ECO:0000256" key="9">
    <source>
        <dbReference type="ARBA" id="ARBA00023175"/>
    </source>
</evidence>
<evidence type="ECO:0000256" key="3">
    <source>
        <dbReference type="ARBA" id="ARBA00022490"/>
    </source>
</evidence>
<feature type="compositionally biased region" description="Polar residues" evidence="15">
    <location>
        <begin position="299"/>
        <end position="312"/>
    </location>
</feature>
<keyword evidence="7 13" id="KW-0067">ATP-binding</keyword>
<keyword evidence="9 13" id="KW-0505">Motor protein</keyword>
<dbReference type="PROSITE" id="PS50176">
    <property type="entry name" value="ARM_REPEAT"/>
    <property type="match status" value="2"/>
</dbReference>
<evidence type="ECO:0000313" key="17">
    <source>
        <dbReference type="EMBL" id="KAK3012974.1"/>
    </source>
</evidence>
<evidence type="ECO:0000256" key="4">
    <source>
        <dbReference type="ARBA" id="ARBA00022701"/>
    </source>
</evidence>
<dbReference type="SMART" id="SM00185">
    <property type="entry name" value="ARM"/>
    <property type="match status" value="4"/>
</dbReference>
<dbReference type="GO" id="GO:0005876">
    <property type="term" value="C:spindle microtubule"/>
    <property type="evidence" value="ECO:0007669"/>
    <property type="project" value="TreeGrafter"/>
</dbReference>
<evidence type="ECO:0000259" key="16">
    <source>
        <dbReference type="PROSITE" id="PS50067"/>
    </source>
</evidence>
<sequence length="1004" mass="109870">MATSNGGGGGYRNGGLKAAAKERSLSLNSNNKSSSLKSKPSVISGGVRRNSTGSLGGAVKDNDAGVDYVFFDIVPGRVRVAVRLRPQNTEESAADADFADCVELQPELKRLKLRRNNWDSDTYEFDEVLTEFASQKRVYEVVAKPVVESVLDGYNGTLMAYGQTGTGKTYTLGRLGEEDMAARGIMVRAMEDIWAEISLETDSVSVSYLQLYMETIQDLLDPTNDSISIMEDPKTGDISLPGATVVEIRDQQSFLELLQLGEAHRFAANTKLNTESSRSHAILMVHVKKSVKGRDSGLSGENGSTAHMTRTSKPPMIRKGKLVVVDLAGSERINKSGSEGHTLEEAKSINLSLSALGKCINALAENSTHVPVRDSKLTRLLKDSFGGTARTSLVITIGPSPRHRGETASTIMFGQRAMKVENMLKIKEEFDYKSLSRRLDIQIDTLIAEHERQQKVFQDEIGRIAVEAQKRIAEAEGNYADALEKERLKYQKDYMESIKMLEEQWALKLEKQADVRNKLGTKDDGFCNPPSREVAFSAGEVAEVKKLLQNETLMRKAAEEEANNLRSQLMQWKRSEAAGNSEILNLRKMLEDEARQKEKFEEEIAILQSQLLQISFEADETRRNLDKGGTAKVPTSLDSLISQVRHPHLKDSANGEKATIAKLFEQGDAKLSSGSSKIYCCLCSFFLINSCTSTVGLQKILSLLEAEDPDVRIHAVKVVANLAAEETNQQKIVEAGGLMSLLTLLRSSEDETIHRVAAGAVANLAMNETNQELIMAQGGIALLSETASNAEDPQTLRMVAGAIANLCGNDKLQMKLRGEGGIQALLGMVRCRHPDVLAQVARGIANFAKCESRAATQEYAARKLLCGTFGLADALTADAPITAGTKMGSSLLIEDGALPWIVQNANNEASPIRRHIELALCHLAQHGTLTSILNIKPKLSMLVLLLANCFLVEVNAKDMIIGGALRELVRISRDCSREDIKILAHRTLTSSPAFQAELKRLRID</sequence>
<evidence type="ECO:0000256" key="12">
    <source>
        <dbReference type="PROSITE-ProRule" id="PRU00259"/>
    </source>
</evidence>
<dbReference type="InterPro" id="IPR047149">
    <property type="entry name" value="KIF11-like"/>
</dbReference>
<organism evidence="17 18">
    <name type="scientific">Escallonia herrerae</name>
    <dbReference type="NCBI Taxonomy" id="1293975"/>
    <lineage>
        <taxon>Eukaryota</taxon>
        <taxon>Viridiplantae</taxon>
        <taxon>Streptophyta</taxon>
        <taxon>Embryophyta</taxon>
        <taxon>Tracheophyta</taxon>
        <taxon>Spermatophyta</taxon>
        <taxon>Magnoliopsida</taxon>
        <taxon>eudicotyledons</taxon>
        <taxon>Gunneridae</taxon>
        <taxon>Pentapetalae</taxon>
        <taxon>asterids</taxon>
        <taxon>campanulids</taxon>
        <taxon>Escalloniales</taxon>
        <taxon>Escalloniaceae</taxon>
        <taxon>Escallonia</taxon>
    </lineage>
</organism>
<comment type="subcellular location">
    <subcellularLocation>
        <location evidence="1">Cytoplasm</location>
        <location evidence="1">Cytoskeleton</location>
    </subcellularLocation>
</comment>
<dbReference type="GO" id="GO:0007018">
    <property type="term" value="P:microtubule-based movement"/>
    <property type="evidence" value="ECO:0007669"/>
    <property type="project" value="InterPro"/>
</dbReference>
<reference evidence="17" key="1">
    <citation type="submission" date="2022-12" db="EMBL/GenBank/DDBJ databases">
        <title>Draft genome assemblies for two species of Escallonia (Escalloniales).</title>
        <authorList>
            <person name="Chanderbali A."/>
            <person name="Dervinis C."/>
            <person name="Anghel I."/>
            <person name="Soltis D."/>
            <person name="Soltis P."/>
            <person name="Zapata F."/>
        </authorList>
    </citation>
    <scope>NUCLEOTIDE SEQUENCE</scope>
    <source>
        <strain evidence="17">UCBG64.0493</strain>
        <tissue evidence="17">Leaf</tissue>
    </source>
</reference>
<dbReference type="GO" id="GO:0090307">
    <property type="term" value="P:mitotic spindle assembly"/>
    <property type="evidence" value="ECO:0007669"/>
    <property type="project" value="TreeGrafter"/>
</dbReference>
<dbReference type="GO" id="GO:0008574">
    <property type="term" value="F:plus-end-directed microtubule motor activity"/>
    <property type="evidence" value="ECO:0007669"/>
    <property type="project" value="TreeGrafter"/>
</dbReference>
<dbReference type="SMART" id="SM00129">
    <property type="entry name" value="KISc"/>
    <property type="match status" value="1"/>
</dbReference>
<keyword evidence="3" id="KW-0963">Cytoplasm</keyword>
<keyword evidence="8 14" id="KW-0175">Coiled coil</keyword>
<dbReference type="InterPro" id="IPR027417">
    <property type="entry name" value="P-loop_NTPase"/>
</dbReference>
<dbReference type="InterPro" id="IPR016024">
    <property type="entry name" value="ARM-type_fold"/>
</dbReference>
<dbReference type="PROSITE" id="PS00411">
    <property type="entry name" value="KINESIN_MOTOR_1"/>
    <property type="match status" value="1"/>
</dbReference>
<dbReference type="PRINTS" id="PR00380">
    <property type="entry name" value="KINESINHEAVY"/>
</dbReference>
<dbReference type="InterPro" id="IPR001752">
    <property type="entry name" value="Kinesin_motor_dom"/>
</dbReference>
<dbReference type="Gene3D" id="3.40.850.10">
    <property type="entry name" value="Kinesin motor domain"/>
    <property type="match status" value="1"/>
</dbReference>
<evidence type="ECO:0000256" key="1">
    <source>
        <dbReference type="ARBA" id="ARBA00004245"/>
    </source>
</evidence>
<feature type="binding site" evidence="13">
    <location>
        <begin position="162"/>
        <end position="169"/>
    </location>
    <ligand>
        <name>ATP</name>
        <dbReference type="ChEBI" id="CHEBI:30616"/>
    </ligand>
</feature>
<dbReference type="SUPFAM" id="SSF52540">
    <property type="entry name" value="P-loop containing nucleoside triphosphate hydrolases"/>
    <property type="match status" value="1"/>
</dbReference>
<keyword evidence="18" id="KW-1185">Reference proteome</keyword>
<keyword evidence="10" id="KW-0206">Cytoskeleton</keyword>
<dbReference type="InterPro" id="IPR000225">
    <property type="entry name" value="Armadillo"/>
</dbReference>
<dbReference type="PANTHER" id="PTHR47970">
    <property type="entry name" value="KINESIN-LIKE PROTEIN KIF11"/>
    <property type="match status" value="1"/>
</dbReference>
<dbReference type="GO" id="GO:0072686">
    <property type="term" value="C:mitotic spindle"/>
    <property type="evidence" value="ECO:0007669"/>
    <property type="project" value="TreeGrafter"/>
</dbReference>
<feature type="coiled-coil region" evidence="14">
    <location>
        <begin position="541"/>
        <end position="610"/>
    </location>
</feature>
<dbReference type="PROSITE" id="PS50067">
    <property type="entry name" value="KINESIN_MOTOR_2"/>
    <property type="match status" value="1"/>
</dbReference>
<protein>
    <recommendedName>
        <fullName evidence="16">Kinesin motor domain-containing protein</fullName>
    </recommendedName>
</protein>
<feature type="repeat" description="ARM" evidence="12">
    <location>
        <begin position="695"/>
        <end position="737"/>
    </location>
</feature>
<dbReference type="InterPro" id="IPR036961">
    <property type="entry name" value="Kinesin_motor_dom_sf"/>
</dbReference>
<dbReference type="InterPro" id="IPR011989">
    <property type="entry name" value="ARM-like"/>
</dbReference>
<dbReference type="Proteomes" id="UP001188597">
    <property type="component" value="Unassembled WGS sequence"/>
</dbReference>
<dbReference type="Pfam" id="PF00225">
    <property type="entry name" value="Kinesin"/>
    <property type="match status" value="1"/>
</dbReference>
<dbReference type="GO" id="GO:0051231">
    <property type="term" value="P:spindle elongation"/>
    <property type="evidence" value="ECO:0007669"/>
    <property type="project" value="TreeGrafter"/>
</dbReference>
<evidence type="ECO:0000256" key="6">
    <source>
        <dbReference type="ARBA" id="ARBA00022741"/>
    </source>
</evidence>
<dbReference type="EMBL" id="JAVXUP010001331">
    <property type="protein sequence ID" value="KAK3012974.1"/>
    <property type="molecule type" value="Genomic_DNA"/>
</dbReference>
<comment type="caution">
    <text evidence="17">The sequence shown here is derived from an EMBL/GenBank/DDBJ whole genome shotgun (WGS) entry which is preliminary data.</text>
</comment>
<evidence type="ECO:0000256" key="14">
    <source>
        <dbReference type="SAM" id="Coils"/>
    </source>
</evidence>
<dbReference type="SUPFAM" id="SSF48371">
    <property type="entry name" value="ARM repeat"/>
    <property type="match status" value="1"/>
</dbReference>
<keyword evidence="6 13" id="KW-0547">Nucleotide-binding</keyword>
<dbReference type="CDD" id="cd00106">
    <property type="entry name" value="KISc"/>
    <property type="match status" value="1"/>
</dbReference>
<comment type="similarity">
    <text evidence="2">Belongs to the TRAFAC class myosin-kinesin ATPase superfamily. Kinesin family. Ungrouped subfamily.</text>
</comment>
<feature type="non-terminal residue" evidence="17">
    <location>
        <position position="1"/>
    </location>
</feature>
<evidence type="ECO:0000256" key="8">
    <source>
        <dbReference type="ARBA" id="ARBA00023054"/>
    </source>
</evidence>
<dbReference type="AlphaFoldDB" id="A0AA89AQG1"/>
<evidence type="ECO:0000256" key="10">
    <source>
        <dbReference type="ARBA" id="ARBA00023212"/>
    </source>
</evidence>
<feature type="region of interest" description="Disordered" evidence="15">
    <location>
        <begin position="293"/>
        <end position="312"/>
    </location>
</feature>
<evidence type="ECO:0000256" key="13">
    <source>
        <dbReference type="PROSITE-ProRule" id="PRU00283"/>
    </source>
</evidence>